<feature type="region of interest" description="Disordered" evidence="1">
    <location>
        <begin position="149"/>
        <end position="275"/>
    </location>
</feature>
<feature type="compositionally biased region" description="Acidic residues" evidence="1">
    <location>
        <begin position="180"/>
        <end position="197"/>
    </location>
</feature>
<name>A0AAW1N426_POPJA</name>
<organism evidence="4 5">
    <name type="scientific">Popillia japonica</name>
    <name type="common">Japanese beetle</name>
    <dbReference type="NCBI Taxonomy" id="7064"/>
    <lineage>
        <taxon>Eukaryota</taxon>
        <taxon>Metazoa</taxon>
        <taxon>Ecdysozoa</taxon>
        <taxon>Arthropoda</taxon>
        <taxon>Hexapoda</taxon>
        <taxon>Insecta</taxon>
        <taxon>Pterygota</taxon>
        <taxon>Neoptera</taxon>
        <taxon>Endopterygota</taxon>
        <taxon>Coleoptera</taxon>
        <taxon>Polyphaga</taxon>
        <taxon>Scarabaeiformia</taxon>
        <taxon>Scarabaeidae</taxon>
        <taxon>Rutelinae</taxon>
        <taxon>Popillia</taxon>
    </lineage>
</organism>
<feature type="compositionally biased region" description="Acidic residues" evidence="1">
    <location>
        <begin position="1"/>
        <end position="19"/>
    </location>
</feature>
<dbReference type="GO" id="GO:0140673">
    <property type="term" value="P:transcription elongation-coupled chromatin remodeling"/>
    <property type="evidence" value="ECO:0007669"/>
    <property type="project" value="InterPro"/>
</dbReference>
<evidence type="ECO:0000259" key="2">
    <source>
        <dbReference type="Pfam" id="PF14632"/>
    </source>
</evidence>
<dbReference type="FunFam" id="1.10.10.650:FF:000002">
    <property type="entry name" value="Transcription elongation factor spt6"/>
    <property type="match status" value="1"/>
</dbReference>
<dbReference type="EMBL" id="JASPKY010000018">
    <property type="protein sequence ID" value="KAK9752690.1"/>
    <property type="molecule type" value="Genomic_DNA"/>
</dbReference>
<dbReference type="GO" id="GO:0031491">
    <property type="term" value="F:nucleosome binding"/>
    <property type="evidence" value="ECO:0007669"/>
    <property type="project" value="TreeGrafter"/>
</dbReference>
<feature type="compositionally biased region" description="Acidic residues" evidence="1">
    <location>
        <begin position="78"/>
        <end position="93"/>
    </location>
</feature>
<protein>
    <submittedName>
        <fullName evidence="4">Acidic N-terminal SPT6</fullName>
    </submittedName>
</protein>
<feature type="domain" description="Helix-turn-helix DNA-binding" evidence="3">
    <location>
        <begin position="322"/>
        <end position="430"/>
    </location>
</feature>
<feature type="compositionally biased region" description="Acidic residues" evidence="1">
    <location>
        <begin position="115"/>
        <end position="124"/>
    </location>
</feature>
<dbReference type="Pfam" id="PF14632">
    <property type="entry name" value="SPT6_acidic"/>
    <property type="match status" value="1"/>
</dbReference>
<proteinExistence type="predicted"/>
<reference evidence="4 5" key="1">
    <citation type="journal article" date="2024" name="BMC Genomics">
        <title>De novo assembly and annotation of Popillia japonica's genome with initial clues to its potential as an invasive pest.</title>
        <authorList>
            <person name="Cucini C."/>
            <person name="Boschi S."/>
            <person name="Funari R."/>
            <person name="Cardaioli E."/>
            <person name="Iannotti N."/>
            <person name="Marturano G."/>
            <person name="Paoli F."/>
            <person name="Bruttini M."/>
            <person name="Carapelli A."/>
            <person name="Frati F."/>
            <person name="Nardi F."/>
        </authorList>
    </citation>
    <scope>NUCLEOTIDE SEQUENCE [LARGE SCALE GENOMIC DNA]</scope>
    <source>
        <strain evidence="4">DMR45628</strain>
    </source>
</reference>
<evidence type="ECO:0000313" key="5">
    <source>
        <dbReference type="Proteomes" id="UP001458880"/>
    </source>
</evidence>
<dbReference type="InterPro" id="IPR028088">
    <property type="entry name" value="Spt6_HTH_DNA-bd_dom"/>
</dbReference>
<feature type="domain" description="Spt6 acidic N-terminal" evidence="2">
    <location>
        <begin position="34"/>
        <end position="115"/>
    </location>
</feature>
<feature type="region of interest" description="Disordered" evidence="1">
    <location>
        <begin position="1"/>
        <end position="94"/>
    </location>
</feature>
<sequence length="455" mass="54188">MADFIESEAEESEEEEGLEINERKKFKRAKQMEDSSEEEEDDDGEEVKDLIDDTPIQESEGEESDASGGQKRKKSDDENYDSQLEDEDYDLIEENLGVKVERRKKFRRLRRIQDEESDNEEATDDSQGKEAIAAEIFSEDVSYNAIAAEIFSEDERDDIQDDERRSERSHRPIVEPEQFHEEEEDMEYSDEDDFIVDDEGRPIGEKKRRKPIFTDAALQEAQETFGVDFDYEDFTKYDEEYDEEDEEEEDEYVEDEEDTERRRRPKKSQRKKPSRKTIFEIYEPDELKRNYFTDLDNEVRNTDIPERMQLREVPITPVPEDSNELSEEAEWIYKQAFCKPTVSIQDAHLTAEARERQKKGPQTVGKIKKALEFMRNQQLEVPFIAFYRKEYVQPELNINDLWKIYKYDAKWCQLKTRKQNLLSLFEKMRTYQIDQIMKNPDAPILKRCALIKSIR</sequence>
<dbReference type="PANTHER" id="PTHR10145:SF6">
    <property type="entry name" value="TRANSCRIPTION ELONGATION FACTOR SPT6"/>
    <property type="match status" value="1"/>
</dbReference>
<dbReference type="GO" id="GO:0034728">
    <property type="term" value="P:nucleosome organization"/>
    <property type="evidence" value="ECO:0007669"/>
    <property type="project" value="TreeGrafter"/>
</dbReference>
<dbReference type="InterPro" id="IPR023319">
    <property type="entry name" value="Tex-like_HTH_dom_sf"/>
</dbReference>
<comment type="caution">
    <text evidence="4">The sequence shown here is derived from an EMBL/GenBank/DDBJ whole genome shotgun (WGS) entry which is preliminary data.</text>
</comment>
<feature type="region of interest" description="Disordered" evidence="1">
    <location>
        <begin position="110"/>
        <end position="132"/>
    </location>
</feature>
<feature type="compositionally biased region" description="Basic residues" evidence="1">
    <location>
        <begin position="262"/>
        <end position="275"/>
    </location>
</feature>
<dbReference type="GO" id="GO:0008023">
    <property type="term" value="C:transcription elongation factor complex"/>
    <property type="evidence" value="ECO:0007669"/>
    <property type="project" value="TreeGrafter"/>
</dbReference>
<keyword evidence="5" id="KW-1185">Reference proteome</keyword>
<dbReference type="AlphaFoldDB" id="A0AAW1N426"/>
<evidence type="ECO:0000259" key="3">
    <source>
        <dbReference type="Pfam" id="PF14641"/>
    </source>
</evidence>
<dbReference type="Pfam" id="PF14641">
    <property type="entry name" value="HTH_44"/>
    <property type="match status" value="1"/>
</dbReference>
<feature type="compositionally biased region" description="Acidic residues" evidence="1">
    <location>
        <begin position="239"/>
        <end position="258"/>
    </location>
</feature>
<dbReference type="GO" id="GO:0042393">
    <property type="term" value="F:histone binding"/>
    <property type="evidence" value="ECO:0007669"/>
    <property type="project" value="TreeGrafter"/>
</dbReference>
<dbReference type="PANTHER" id="PTHR10145">
    <property type="entry name" value="TRANSCRIPTION ELONGATION FACTOR SPT6"/>
    <property type="match status" value="1"/>
</dbReference>
<evidence type="ECO:0000256" key="1">
    <source>
        <dbReference type="SAM" id="MobiDB-lite"/>
    </source>
</evidence>
<dbReference type="Proteomes" id="UP001458880">
    <property type="component" value="Unassembled WGS sequence"/>
</dbReference>
<gene>
    <name evidence="4" type="ORF">QE152_g4016</name>
</gene>
<evidence type="ECO:0000313" key="4">
    <source>
        <dbReference type="EMBL" id="KAK9752690.1"/>
    </source>
</evidence>
<accession>A0AAW1N426</accession>
<feature type="compositionally biased region" description="Basic and acidic residues" evidence="1">
    <location>
        <begin position="162"/>
        <end position="179"/>
    </location>
</feature>
<dbReference type="GO" id="GO:0003677">
    <property type="term" value="F:DNA binding"/>
    <property type="evidence" value="ECO:0007669"/>
    <property type="project" value="InterPro"/>
</dbReference>
<feature type="compositionally biased region" description="Acidic residues" evidence="1">
    <location>
        <begin position="34"/>
        <end position="46"/>
    </location>
</feature>
<dbReference type="InterPro" id="IPR028083">
    <property type="entry name" value="Spt6_acidic_N_dom"/>
</dbReference>
<dbReference type="InterPro" id="IPR017072">
    <property type="entry name" value="TF_Spt6"/>
</dbReference>
<dbReference type="SUPFAM" id="SSF158832">
    <property type="entry name" value="Tex N-terminal region-like"/>
    <property type="match status" value="1"/>
</dbReference>
<dbReference type="Gene3D" id="1.10.10.650">
    <property type="entry name" value="RuvA domain 2-like"/>
    <property type="match status" value="1"/>
</dbReference>
<feature type="compositionally biased region" description="Acidic residues" evidence="1">
    <location>
        <begin position="151"/>
        <end position="161"/>
    </location>
</feature>